<feature type="signal peptide" evidence="1">
    <location>
        <begin position="1"/>
        <end position="19"/>
    </location>
</feature>
<keyword evidence="3" id="KW-1185">Reference proteome</keyword>
<reference evidence="2" key="2">
    <citation type="submission" date="2020-11" db="EMBL/GenBank/DDBJ databases">
        <authorList>
            <person name="McCartney M.A."/>
            <person name="Auch B."/>
            <person name="Kono T."/>
            <person name="Mallez S."/>
            <person name="Becker A."/>
            <person name="Gohl D.M."/>
            <person name="Silverstein K.A.T."/>
            <person name="Koren S."/>
            <person name="Bechman K.B."/>
            <person name="Herman A."/>
            <person name="Abrahante J.E."/>
            <person name="Garbe J."/>
        </authorList>
    </citation>
    <scope>NUCLEOTIDE SEQUENCE</scope>
    <source>
        <strain evidence="2">Duluth1</strain>
        <tissue evidence="2">Whole animal</tissue>
    </source>
</reference>
<evidence type="ECO:0000256" key="1">
    <source>
        <dbReference type="SAM" id="SignalP"/>
    </source>
</evidence>
<protein>
    <submittedName>
        <fullName evidence="2">Uncharacterized protein</fullName>
    </submittedName>
</protein>
<keyword evidence="1" id="KW-0732">Signal</keyword>
<dbReference type="Proteomes" id="UP000828390">
    <property type="component" value="Unassembled WGS sequence"/>
</dbReference>
<dbReference type="EMBL" id="JAIWYP010000001">
    <property type="protein sequence ID" value="KAH3887821.1"/>
    <property type="molecule type" value="Genomic_DNA"/>
</dbReference>
<organism evidence="2 3">
    <name type="scientific">Dreissena polymorpha</name>
    <name type="common">Zebra mussel</name>
    <name type="synonym">Mytilus polymorpha</name>
    <dbReference type="NCBI Taxonomy" id="45954"/>
    <lineage>
        <taxon>Eukaryota</taxon>
        <taxon>Metazoa</taxon>
        <taxon>Spiralia</taxon>
        <taxon>Lophotrochozoa</taxon>
        <taxon>Mollusca</taxon>
        <taxon>Bivalvia</taxon>
        <taxon>Autobranchia</taxon>
        <taxon>Heteroconchia</taxon>
        <taxon>Euheterodonta</taxon>
        <taxon>Imparidentia</taxon>
        <taxon>Neoheterodontei</taxon>
        <taxon>Myida</taxon>
        <taxon>Dreissenoidea</taxon>
        <taxon>Dreissenidae</taxon>
        <taxon>Dreissena</taxon>
    </lineage>
</organism>
<accession>A0A9D4S0Q6</accession>
<feature type="chain" id="PRO_5038384201" evidence="1">
    <location>
        <begin position="20"/>
        <end position="79"/>
    </location>
</feature>
<gene>
    <name evidence="2" type="ORF">DPMN_011843</name>
</gene>
<sequence>MNIAVALTLLTLTVAGTLAGSTCRDRYIWWADGSVDCLHLTEPSLWGMHKDPDYWCNHYSLTDCCATCTALRNEGVIPG</sequence>
<proteinExistence type="predicted"/>
<comment type="caution">
    <text evidence="2">The sequence shown here is derived from an EMBL/GenBank/DDBJ whole genome shotgun (WGS) entry which is preliminary data.</text>
</comment>
<evidence type="ECO:0000313" key="2">
    <source>
        <dbReference type="EMBL" id="KAH3887821.1"/>
    </source>
</evidence>
<name>A0A9D4S0Q6_DREPO</name>
<evidence type="ECO:0000313" key="3">
    <source>
        <dbReference type="Proteomes" id="UP000828390"/>
    </source>
</evidence>
<reference evidence="2" key="1">
    <citation type="journal article" date="2019" name="bioRxiv">
        <title>The Genome of the Zebra Mussel, Dreissena polymorpha: A Resource for Invasive Species Research.</title>
        <authorList>
            <person name="McCartney M.A."/>
            <person name="Auch B."/>
            <person name="Kono T."/>
            <person name="Mallez S."/>
            <person name="Zhang Y."/>
            <person name="Obille A."/>
            <person name="Becker A."/>
            <person name="Abrahante J.E."/>
            <person name="Garbe J."/>
            <person name="Badalamenti J.P."/>
            <person name="Herman A."/>
            <person name="Mangelson H."/>
            <person name="Liachko I."/>
            <person name="Sullivan S."/>
            <person name="Sone E.D."/>
            <person name="Koren S."/>
            <person name="Silverstein K.A.T."/>
            <person name="Beckman K.B."/>
            <person name="Gohl D.M."/>
        </authorList>
    </citation>
    <scope>NUCLEOTIDE SEQUENCE</scope>
    <source>
        <strain evidence="2">Duluth1</strain>
        <tissue evidence="2">Whole animal</tissue>
    </source>
</reference>
<dbReference type="AlphaFoldDB" id="A0A9D4S0Q6"/>